<protein>
    <submittedName>
        <fullName evidence="1">Uncharacterized protein</fullName>
    </submittedName>
</protein>
<dbReference type="KEGG" id="ffu:CLAFUR5_10653"/>
<name>A0A9Q8PBX6_PASFU</name>
<dbReference type="EMBL" id="CP090169">
    <property type="protein sequence ID" value="UJO19638.1"/>
    <property type="molecule type" value="Genomic_DNA"/>
</dbReference>
<gene>
    <name evidence="1" type="ORF">CLAFUR5_10653</name>
</gene>
<proteinExistence type="predicted"/>
<reference evidence="1" key="1">
    <citation type="submission" date="2021-12" db="EMBL/GenBank/DDBJ databases">
        <authorList>
            <person name="Zaccaron A."/>
            <person name="Stergiopoulos I."/>
        </authorList>
    </citation>
    <scope>NUCLEOTIDE SEQUENCE</scope>
    <source>
        <strain evidence="1">Race5_Kim</strain>
    </source>
</reference>
<sequence>MYGFFDKAGELHQLRFFDLAPELRNVIYKLVAAAAFERPIAVVYVPPSALAQDTEPVMPPSPMKHHYEKMEARHRLHVTGMALLRINKQFHREARIIFYDAVRMNFRFALERSSSPKLTRTLALRYNKLQFISHITLDYVLASFFLFTPAVIKDWVQYHQADWTSDFQAVSHLNKKMMRARTLMYNLRTATIYPAEVDRYVQLGVENEAVGVAIITLLVDASYRESLSRMFPLLGDIVTSNSHGAERFRKIKSANPKEERWQLSYSKEVLPTKLREDHDTDDVGLYDQTSGLMVATTLALTGDLSGDEDEEGATDDENL</sequence>
<dbReference type="GeneID" id="71990531"/>
<dbReference type="RefSeq" id="XP_047764004.1">
    <property type="nucleotide sequence ID" value="XM_047909801.1"/>
</dbReference>
<evidence type="ECO:0000313" key="2">
    <source>
        <dbReference type="Proteomes" id="UP000756132"/>
    </source>
</evidence>
<dbReference type="Proteomes" id="UP000756132">
    <property type="component" value="Chromosome 7"/>
</dbReference>
<evidence type="ECO:0000313" key="1">
    <source>
        <dbReference type="EMBL" id="UJO19638.1"/>
    </source>
</evidence>
<accession>A0A9Q8PBX6</accession>
<keyword evidence="2" id="KW-1185">Reference proteome</keyword>
<organism evidence="1 2">
    <name type="scientific">Passalora fulva</name>
    <name type="common">Tomato leaf mold</name>
    <name type="synonym">Cladosporium fulvum</name>
    <dbReference type="NCBI Taxonomy" id="5499"/>
    <lineage>
        <taxon>Eukaryota</taxon>
        <taxon>Fungi</taxon>
        <taxon>Dikarya</taxon>
        <taxon>Ascomycota</taxon>
        <taxon>Pezizomycotina</taxon>
        <taxon>Dothideomycetes</taxon>
        <taxon>Dothideomycetidae</taxon>
        <taxon>Mycosphaerellales</taxon>
        <taxon>Mycosphaerellaceae</taxon>
        <taxon>Fulvia</taxon>
    </lineage>
</organism>
<dbReference type="AlphaFoldDB" id="A0A9Q8PBX6"/>
<reference evidence="1" key="2">
    <citation type="journal article" date="2022" name="Microb. Genom.">
        <title>A chromosome-scale genome assembly of the tomato pathogen Cladosporium fulvum reveals a compartmentalized genome architecture and the presence of a dispensable chromosome.</title>
        <authorList>
            <person name="Zaccaron A.Z."/>
            <person name="Chen L.H."/>
            <person name="Samaras A."/>
            <person name="Stergiopoulos I."/>
        </authorList>
    </citation>
    <scope>NUCLEOTIDE SEQUENCE</scope>
    <source>
        <strain evidence="1">Race5_Kim</strain>
    </source>
</reference>